<dbReference type="AlphaFoldDB" id="A0A8K0C9W0"/>
<name>A0A8K0C9W0_IGNLU</name>
<dbReference type="GO" id="GO:0005634">
    <property type="term" value="C:nucleus"/>
    <property type="evidence" value="ECO:0007669"/>
    <property type="project" value="UniProtKB-SubCell"/>
</dbReference>
<dbReference type="InterPro" id="IPR038849">
    <property type="entry name" value="ARL2BP"/>
</dbReference>
<dbReference type="InterPro" id="IPR023379">
    <property type="entry name" value="BART_dom"/>
</dbReference>
<evidence type="ECO:0000256" key="10">
    <source>
        <dbReference type="ARBA" id="ARBA00023242"/>
    </source>
</evidence>
<keyword evidence="6 12" id="KW-0963">Cytoplasm</keyword>
<dbReference type="PANTHER" id="PTHR15487:SF4">
    <property type="entry name" value="ADP-RIBOSYLATION FACTOR-LIKE PROTEIN 2-BINDING PROTEIN"/>
    <property type="match status" value="1"/>
</dbReference>
<keyword evidence="11 12" id="KW-0966">Cell projection</keyword>
<evidence type="ECO:0000256" key="4">
    <source>
        <dbReference type="ARBA" id="ARBA00009880"/>
    </source>
</evidence>
<evidence type="ECO:0000256" key="8">
    <source>
        <dbReference type="ARBA" id="ARBA00023128"/>
    </source>
</evidence>
<evidence type="ECO:0000259" key="13">
    <source>
        <dbReference type="Pfam" id="PF11527"/>
    </source>
</evidence>
<organism evidence="14 15">
    <name type="scientific">Ignelater luminosus</name>
    <name type="common">Cucubano</name>
    <name type="synonym">Pyrophorus luminosus</name>
    <dbReference type="NCBI Taxonomy" id="2038154"/>
    <lineage>
        <taxon>Eukaryota</taxon>
        <taxon>Metazoa</taxon>
        <taxon>Ecdysozoa</taxon>
        <taxon>Arthropoda</taxon>
        <taxon>Hexapoda</taxon>
        <taxon>Insecta</taxon>
        <taxon>Pterygota</taxon>
        <taxon>Neoptera</taxon>
        <taxon>Endopterygota</taxon>
        <taxon>Coleoptera</taxon>
        <taxon>Polyphaga</taxon>
        <taxon>Elateriformia</taxon>
        <taxon>Elateroidea</taxon>
        <taxon>Elateridae</taxon>
        <taxon>Agrypninae</taxon>
        <taxon>Pyrophorini</taxon>
        <taxon>Ignelater</taxon>
    </lineage>
</organism>
<dbReference type="GO" id="GO:0005758">
    <property type="term" value="C:mitochondrial intermembrane space"/>
    <property type="evidence" value="ECO:0007669"/>
    <property type="project" value="UniProtKB-SubCell"/>
</dbReference>
<dbReference type="EMBL" id="VTPC01090725">
    <property type="protein sequence ID" value="KAF2881556.1"/>
    <property type="molecule type" value="Genomic_DNA"/>
</dbReference>
<accession>A0A8K0C9W0</accession>
<comment type="similarity">
    <text evidence="4 12">Belongs to the ARL2BP family.</text>
</comment>
<comment type="function">
    <text evidence="12">Plays a role as an effector of the ADP-ribosylation factor-like protein 2, ARL2.</text>
</comment>
<keyword evidence="7 12" id="KW-0969">Cilium</keyword>
<evidence type="ECO:0000256" key="2">
    <source>
        <dbReference type="ARBA" id="ARBA00004123"/>
    </source>
</evidence>
<evidence type="ECO:0000313" key="15">
    <source>
        <dbReference type="Proteomes" id="UP000801492"/>
    </source>
</evidence>
<dbReference type="Proteomes" id="UP000801492">
    <property type="component" value="Unassembled WGS sequence"/>
</dbReference>
<evidence type="ECO:0000256" key="6">
    <source>
        <dbReference type="ARBA" id="ARBA00022490"/>
    </source>
</evidence>
<dbReference type="InterPro" id="IPR042541">
    <property type="entry name" value="BART_sf"/>
</dbReference>
<keyword evidence="9 12" id="KW-0206">Cytoskeleton</keyword>
<evidence type="ECO:0000256" key="11">
    <source>
        <dbReference type="ARBA" id="ARBA00023273"/>
    </source>
</evidence>
<gene>
    <name evidence="14" type="ORF">ILUMI_24615</name>
</gene>
<evidence type="ECO:0000256" key="12">
    <source>
        <dbReference type="RuleBase" id="RU367099"/>
    </source>
</evidence>
<dbReference type="OrthoDB" id="302784at2759"/>
<dbReference type="GO" id="GO:0005813">
    <property type="term" value="C:centrosome"/>
    <property type="evidence" value="ECO:0007669"/>
    <property type="project" value="UniProtKB-SubCell"/>
</dbReference>
<evidence type="ECO:0000313" key="14">
    <source>
        <dbReference type="EMBL" id="KAF2881556.1"/>
    </source>
</evidence>
<protein>
    <recommendedName>
        <fullName evidence="5 12">ADP-ribosylation factor-like protein 2-binding protein</fullName>
        <shortName evidence="12">ARF-like 2-binding protein</shortName>
    </recommendedName>
</protein>
<evidence type="ECO:0000256" key="5">
    <source>
        <dbReference type="ARBA" id="ARBA00014849"/>
    </source>
</evidence>
<dbReference type="GO" id="GO:0005929">
    <property type="term" value="C:cilium"/>
    <property type="evidence" value="ECO:0007669"/>
    <property type="project" value="UniProtKB-UniRule"/>
</dbReference>
<sequence>MAEEGDLMEINYSNVCQDSSDQYFYSIIGCIEDILMDDKFIELHNNFMEQYWPHFEDSEENKFVYTDIFKKYNDTIEKYIEDQLSKTIENFDMNRLEEELKKRQNDLEGEIFEILSTFTDFLAFKEKFLDYKAMKEGKVMDLSKEFVICKYTNEIAY</sequence>
<keyword evidence="10 12" id="KW-0539">Nucleus</keyword>
<reference evidence="14" key="1">
    <citation type="submission" date="2019-08" db="EMBL/GenBank/DDBJ databases">
        <title>The genome of the North American firefly Photinus pyralis.</title>
        <authorList>
            <consortium name="Photinus pyralis genome working group"/>
            <person name="Fallon T.R."/>
            <person name="Sander Lower S.E."/>
            <person name="Weng J.-K."/>
        </authorList>
    </citation>
    <scope>NUCLEOTIDE SEQUENCE</scope>
    <source>
        <strain evidence="14">TRF0915ILg1</strain>
        <tissue evidence="14">Whole body</tissue>
    </source>
</reference>
<evidence type="ECO:0000256" key="1">
    <source>
        <dbReference type="ARBA" id="ARBA00004120"/>
    </source>
</evidence>
<feature type="domain" description="BART" evidence="13">
    <location>
        <begin position="25"/>
        <end position="136"/>
    </location>
</feature>
<dbReference type="GO" id="GO:0051457">
    <property type="term" value="P:maintenance of protein location in nucleus"/>
    <property type="evidence" value="ECO:0007669"/>
    <property type="project" value="TreeGrafter"/>
</dbReference>
<evidence type="ECO:0000256" key="9">
    <source>
        <dbReference type="ARBA" id="ARBA00023212"/>
    </source>
</evidence>
<evidence type="ECO:0000256" key="3">
    <source>
        <dbReference type="ARBA" id="ARBA00004300"/>
    </source>
</evidence>
<dbReference type="Pfam" id="PF11527">
    <property type="entry name" value="ARL2_Bind_BART"/>
    <property type="match status" value="1"/>
</dbReference>
<proteinExistence type="inferred from homology"/>
<comment type="subcellular location">
    <subcellularLocation>
        <location evidence="1 12">Cytoplasm</location>
        <location evidence="1 12">Cytoskeleton</location>
        <location evidence="1 12">Cilium basal body</location>
    </subcellularLocation>
    <subcellularLocation>
        <location evidence="3 12">Cytoplasm</location>
        <location evidence="3 12">Cytoskeleton</location>
        <location evidence="3 12">Microtubule organizing center</location>
        <location evidence="3 12">Centrosome</location>
    </subcellularLocation>
    <subcellularLocation>
        <location evidence="12">Cytoplasm</location>
    </subcellularLocation>
    <subcellularLocation>
        <location evidence="2 12">Nucleus</location>
    </subcellularLocation>
    <subcellularLocation>
        <location evidence="12">Mitochondrion intermembrane space</location>
    </subcellularLocation>
</comment>
<keyword evidence="15" id="KW-1185">Reference proteome</keyword>
<dbReference type="Gene3D" id="1.20.1520.10">
    <property type="entry name" value="ADP-ribosylation factor-like 2-binding protein, domain"/>
    <property type="match status" value="1"/>
</dbReference>
<comment type="caution">
    <text evidence="14">The sequence shown here is derived from an EMBL/GenBank/DDBJ whole genome shotgun (WGS) entry which is preliminary data.</text>
</comment>
<keyword evidence="8 12" id="KW-0496">Mitochondrion</keyword>
<dbReference type="PANTHER" id="PTHR15487">
    <property type="entry name" value="ADP-RIBOSYLATION FACTOR-LIKE PROTEIN 2-BINDING PROTEIN"/>
    <property type="match status" value="1"/>
</dbReference>
<evidence type="ECO:0000256" key="7">
    <source>
        <dbReference type="ARBA" id="ARBA00023069"/>
    </source>
</evidence>